<dbReference type="PROSITE" id="PS51857">
    <property type="entry name" value="CSD_2"/>
    <property type="match status" value="1"/>
</dbReference>
<dbReference type="Proteomes" id="UP000266841">
    <property type="component" value="Unassembled WGS sequence"/>
</dbReference>
<dbReference type="InterPro" id="IPR012340">
    <property type="entry name" value="NA-bd_OB-fold"/>
</dbReference>
<protein>
    <recommendedName>
        <fullName evidence="1">CSD domain-containing protein</fullName>
    </recommendedName>
</protein>
<accession>K0TPQ3</accession>
<comment type="caution">
    <text evidence="2">The sequence shown here is derived from an EMBL/GenBank/DDBJ whole genome shotgun (WGS) entry which is preliminary data.</text>
</comment>
<dbReference type="CDD" id="cd04458">
    <property type="entry name" value="CSP_CDS"/>
    <property type="match status" value="1"/>
</dbReference>
<dbReference type="GO" id="GO:0003676">
    <property type="term" value="F:nucleic acid binding"/>
    <property type="evidence" value="ECO:0007669"/>
    <property type="project" value="InterPro"/>
</dbReference>
<dbReference type="eggNOG" id="KOG3070">
    <property type="taxonomic scope" value="Eukaryota"/>
</dbReference>
<dbReference type="PRINTS" id="PR00050">
    <property type="entry name" value="COLDSHOCK"/>
</dbReference>
<dbReference type="AlphaFoldDB" id="K0TPQ3"/>
<dbReference type="PANTHER" id="PTHR46565:SF20">
    <property type="entry name" value="COLD SHOCK DOMAIN-CONTAINING PROTEIN 4"/>
    <property type="match status" value="1"/>
</dbReference>
<keyword evidence="3" id="KW-1185">Reference proteome</keyword>
<dbReference type="EMBL" id="AGNL01003428">
    <property type="protein sequence ID" value="EJK74697.1"/>
    <property type="molecule type" value="Genomic_DNA"/>
</dbReference>
<dbReference type="SUPFAM" id="SSF50249">
    <property type="entry name" value="Nucleic acid-binding proteins"/>
    <property type="match status" value="1"/>
</dbReference>
<sequence length="313" mass="34086">MRRAARHRVGHDPAGVPPAPVVVGYHACPPVARVVIRDVDVVFAEGTRVEQRHPLAGTGGEAFELHEGVPVESRIPNVPAEHERTVSTTLPSISLRFPVVGIRLEFTGWRADPSAMHPSRPALSPAFLCWLLPLCAAACAWSHDHGCCFQPGAAAARQHARRRRGRRPGLPSAVRIRPVLPSPVCDFCSLATVITRTFAMILPKPTSPWKIVIARSTENSINMINALIAGTRRSVTAVSRTNLFRIPQSARTLPAIRSFSDGDESERHKGNVKWFDSVKGFGFIVPEAEGPDVFVHQTAIHANGFRSLGEGQD</sequence>
<evidence type="ECO:0000313" key="2">
    <source>
        <dbReference type="EMBL" id="EJK74697.1"/>
    </source>
</evidence>
<dbReference type="InterPro" id="IPR019844">
    <property type="entry name" value="CSD_CS"/>
</dbReference>
<gene>
    <name evidence="2" type="ORF">THAOC_03613</name>
</gene>
<dbReference type="PANTHER" id="PTHR46565">
    <property type="entry name" value="COLD SHOCK DOMAIN PROTEIN 2"/>
    <property type="match status" value="1"/>
</dbReference>
<proteinExistence type="predicted"/>
<dbReference type="Pfam" id="PF00313">
    <property type="entry name" value="CSD"/>
    <property type="match status" value="1"/>
</dbReference>
<organism evidence="2 3">
    <name type="scientific">Thalassiosira oceanica</name>
    <name type="common">Marine diatom</name>
    <dbReference type="NCBI Taxonomy" id="159749"/>
    <lineage>
        <taxon>Eukaryota</taxon>
        <taxon>Sar</taxon>
        <taxon>Stramenopiles</taxon>
        <taxon>Ochrophyta</taxon>
        <taxon>Bacillariophyta</taxon>
        <taxon>Coscinodiscophyceae</taxon>
        <taxon>Thalassiosirophycidae</taxon>
        <taxon>Thalassiosirales</taxon>
        <taxon>Thalassiosiraceae</taxon>
        <taxon>Thalassiosira</taxon>
    </lineage>
</organism>
<feature type="domain" description="CSD" evidence="1">
    <location>
        <begin position="267"/>
        <end position="313"/>
    </location>
</feature>
<dbReference type="OrthoDB" id="422005at2759"/>
<evidence type="ECO:0000313" key="3">
    <source>
        <dbReference type="Proteomes" id="UP000266841"/>
    </source>
</evidence>
<dbReference type="Gene3D" id="2.40.50.140">
    <property type="entry name" value="Nucleic acid-binding proteins"/>
    <property type="match status" value="1"/>
</dbReference>
<reference evidence="2 3" key="1">
    <citation type="journal article" date="2012" name="Genome Biol.">
        <title>Genome and low-iron response of an oceanic diatom adapted to chronic iron limitation.</title>
        <authorList>
            <person name="Lommer M."/>
            <person name="Specht M."/>
            <person name="Roy A.S."/>
            <person name="Kraemer L."/>
            <person name="Andreson R."/>
            <person name="Gutowska M.A."/>
            <person name="Wolf J."/>
            <person name="Bergner S.V."/>
            <person name="Schilhabel M.B."/>
            <person name="Klostermeier U.C."/>
            <person name="Beiko R.G."/>
            <person name="Rosenstiel P."/>
            <person name="Hippler M."/>
            <person name="Laroche J."/>
        </authorList>
    </citation>
    <scope>NUCLEOTIDE SEQUENCE [LARGE SCALE GENOMIC DNA]</scope>
    <source>
        <strain evidence="2 3">CCMP1005</strain>
    </source>
</reference>
<evidence type="ECO:0000259" key="1">
    <source>
        <dbReference type="PROSITE" id="PS51857"/>
    </source>
</evidence>
<dbReference type="PROSITE" id="PS00352">
    <property type="entry name" value="CSD_1"/>
    <property type="match status" value="1"/>
</dbReference>
<name>K0TPQ3_THAOC</name>
<dbReference type="InterPro" id="IPR002059">
    <property type="entry name" value="CSP_DNA-bd"/>
</dbReference>